<dbReference type="Proteomes" id="UP000836841">
    <property type="component" value="Chromosome 3"/>
</dbReference>
<protein>
    <submittedName>
        <fullName evidence="2">Uncharacterized protein</fullName>
    </submittedName>
</protein>
<accession>A0AAU9S0B4</accession>
<dbReference type="EMBL" id="OU466859">
    <property type="protein sequence ID" value="CAH2052374.1"/>
    <property type="molecule type" value="Genomic_DNA"/>
</dbReference>
<proteinExistence type="predicted"/>
<evidence type="ECO:0000313" key="2">
    <source>
        <dbReference type="EMBL" id="CAH2052374.1"/>
    </source>
</evidence>
<organism evidence="2 3">
    <name type="scientific">Thlaspi arvense</name>
    <name type="common">Field penny-cress</name>
    <dbReference type="NCBI Taxonomy" id="13288"/>
    <lineage>
        <taxon>Eukaryota</taxon>
        <taxon>Viridiplantae</taxon>
        <taxon>Streptophyta</taxon>
        <taxon>Embryophyta</taxon>
        <taxon>Tracheophyta</taxon>
        <taxon>Spermatophyta</taxon>
        <taxon>Magnoliopsida</taxon>
        <taxon>eudicotyledons</taxon>
        <taxon>Gunneridae</taxon>
        <taxon>Pentapetalae</taxon>
        <taxon>rosids</taxon>
        <taxon>malvids</taxon>
        <taxon>Brassicales</taxon>
        <taxon>Brassicaceae</taxon>
        <taxon>Thlaspideae</taxon>
        <taxon>Thlaspi</taxon>
    </lineage>
</organism>
<dbReference type="AlphaFoldDB" id="A0AAU9S0B4"/>
<sequence length="120" mass="13025">MGTYWGIIAYIRAIGGIFSGALLGRLQDPFSISYSIFIPSISISFPRSLSPPLSLGFEVIDGFSPELLLSQSIVEDLRPDSSMPMENEEENLQGGGIVGQSSTGTSSLKKMRMVKKEHIV</sequence>
<gene>
    <name evidence="2" type="ORF">TAV2_LOCUS9180</name>
</gene>
<feature type="region of interest" description="Disordered" evidence="1">
    <location>
        <begin position="79"/>
        <end position="107"/>
    </location>
</feature>
<evidence type="ECO:0000256" key="1">
    <source>
        <dbReference type="SAM" id="MobiDB-lite"/>
    </source>
</evidence>
<name>A0AAU9S0B4_THLAR</name>
<evidence type="ECO:0000313" key="3">
    <source>
        <dbReference type="Proteomes" id="UP000836841"/>
    </source>
</evidence>
<reference evidence="2 3" key="1">
    <citation type="submission" date="2022-03" db="EMBL/GenBank/DDBJ databases">
        <authorList>
            <person name="Nunn A."/>
            <person name="Chopra R."/>
            <person name="Nunn A."/>
            <person name="Contreras Garrido A."/>
        </authorList>
    </citation>
    <scope>NUCLEOTIDE SEQUENCE [LARGE SCALE GENOMIC DNA]</scope>
</reference>
<keyword evidence="3" id="KW-1185">Reference proteome</keyword>